<keyword evidence="3" id="KW-0479">Metal-binding</keyword>
<dbReference type="GO" id="GO:0004615">
    <property type="term" value="F:phosphomannomutase activity"/>
    <property type="evidence" value="ECO:0007669"/>
    <property type="project" value="TreeGrafter"/>
</dbReference>
<organism evidence="9">
    <name type="scientific">marine metagenome</name>
    <dbReference type="NCBI Taxonomy" id="408172"/>
    <lineage>
        <taxon>unclassified sequences</taxon>
        <taxon>metagenomes</taxon>
        <taxon>ecological metagenomes</taxon>
    </lineage>
</organism>
<evidence type="ECO:0000259" key="8">
    <source>
        <dbReference type="Pfam" id="PF02880"/>
    </source>
</evidence>
<evidence type="ECO:0000256" key="5">
    <source>
        <dbReference type="ARBA" id="ARBA00023235"/>
    </source>
</evidence>
<evidence type="ECO:0000256" key="1">
    <source>
        <dbReference type="ARBA" id="ARBA00001946"/>
    </source>
</evidence>
<keyword evidence="2" id="KW-0597">Phosphoprotein</keyword>
<sequence>QGRYIEFAKNTFPKGMTLDGIKVVIDCAHGAAYRVATTVLRELGALVSTMGVNPDGKNINLNCGSTFPERMCEMVRSESADIGIALDGDADRVVIADEQGHLLDGDQLMALVAGQMDSRGQLRGAGLVATQMSNFGLERYLSGIGLRLVRTRVGDRYVMEHMRKHGYNLGGEQSGHIILADHTTTGDGLIAALKVLSLLVESERPASEACRVFTPLPQVLRNVEYKGGALLDRDEIKKLIASAERQLAGSGRLLVRRSGTEAKIRIMAEGEDESLLQTV</sequence>
<dbReference type="GO" id="GO:0046872">
    <property type="term" value="F:metal ion binding"/>
    <property type="evidence" value="ECO:0007669"/>
    <property type="project" value="UniProtKB-KW"/>
</dbReference>
<comment type="cofactor">
    <cofactor evidence="1">
        <name>Mg(2+)</name>
        <dbReference type="ChEBI" id="CHEBI:18420"/>
    </cofactor>
</comment>
<evidence type="ECO:0000313" key="9">
    <source>
        <dbReference type="EMBL" id="SVD54011.1"/>
    </source>
</evidence>
<evidence type="ECO:0000256" key="2">
    <source>
        <dbReference type="ARBA" id="ARBA00022553"/>
    </source>
</evidence>
<dbReference type="SUPFAM" id="SSF53738">
    <property type="entry name" value="Phosphoglucomutase, first 3 domains"/>
    <property type="match status" value="2"/>
</dbReference>
<dbReference type="GO" id="GO:0006048">
    <property type="term" value="P:UDP-N-acetylglucosamine biosynthetic process"/>
    <property type="evidence" value="ECO:0007669"/>
    <property type="project" value="TreeGrafter"/>
</dbReference>
<dbReference type="GO" id="GO:0005829">
    <property type="term" value="C:cytosol"/>
    <property type="evidence" value="ECO:0007669"/>
    <property type="project" value="TreeGrafter"/>
</dbReference>
<dbReference type="AlphaFoldDB" id="A0A382W7D2"/>
<keyword evidence="4" id="KW-0460">Magnesium</keyword>
<evidence type="ECO:0000256" key="3">
    <source>
        <dbReference type="ARBA" id="ARBA00022723"/>
    </source>
</evidence>
<feature type="domain" description="Alpha-D-phosphohexomutase alpha/beta/alpha" evidence="8">
    <location>
        <begin position="104"/>
        <end position="211"/>
    </location>
</feature>
<dbReference type="PANTHER" id="PTHR42946:SF1">
    <property type="entry name" value="PHOSPHOGLUCOMUTASE (ALPHA-D-GLUCOSE-1,6-BISPHOSPHATE-DEPENDENT)"/>
    <property type="match status" value="1"/>
</dbReference>
<dbReference type="InterPro" id="IPR036900">
    <property type="entry name" value="A-D-PHexomutase_C_sf"/>
</dbReference>
<dbReference type="GO" id="GO:0005975">
    <property type="term" value="P:carbohydrate metabolic process"/>
    <property type="evidence" value="ECO:0007669"/>
    <property type="project" value="InterPro"/>
</dbReference>
<dbReference type="EMBL" id="UINC01157169">
    <property type="protein sequence ID" value="SVD54011.1"/>
    <property type="molecule type" value="Genomic_DNA"/>
</dbReference>
<dbReference type="InterPro" id="IPR005846">
    <property type="entry name" value="A-D-PHexomutase_a/b/a-III"/>
</dbReference>
<evidence type="ECO:0008006" key="10">
    <source>
        <dbReference type="Google" id="ProtNLM"/>
    </source>
</evidence>
<dbReference type="InterPro" id="IPR005843">
    <property type="entry name" value="A-D-PHexomutase_C"/>
</dbReference>
<accession>A0A382W7D2</accession>
<name>A0A382W7D2_9ZZZZ</name>
<feature type="domain" description="Alpha-D-phosphohexomutase C-terminal" evidence="6">
    <location>
        <begin position="230"/>
        <end position="277"/>
    </location>
</feature>
<dbReference type="PANTHER" id="PTHR42946">
    <property type="entry name" value="PHOSPHOHEXOSE MUTASE"/>
    <property type="match status" value="1"/>
</dbReference>
<keyword evidence="5" id="KW-0413">Isomerase</keyword>
<dbReference type="Pfam" id="PF00408">
    <property type="entry name" value="PGM_PMM_IV"/>
    <property type="match status" value="1"/>
</dbReference>
<evidence type="ECO:0000259" key="7">
    <source>
        <dbReference type="Pfam" id="PF02879"/>
    </source>
</evidence>
<protein>
    <recommendedName>
        <fullName evidence="10">Alpha-D-phosphohexomutase alpha/beta/alpha domain-containing protein</fullName>
    </recommendedName>
</protein>
<dbReference type="SUPFAM" id="SSF55957">
    <property type="entry name" value="Phosphoglucomutase, C-terminal domain"/>
    <property type="match status" value="1"/>
</dbReference>
<dbReference type="Pfam" id="PF02879">
    <property type="entry name" value="PGM_PMM_II"/>
    <property type="match status" value="1"/>
</dbReference>
<dbReference type="InterPro" id="IPR005845">
    <property type="entry name" value="A-D-PHexomutase_a/b/a-II"/>
</dbReference>
<feature type="non-terminal residue" evidence="9">
    <location>
        <position position="279"/>
    </location>
</feature>
<dbReference type="FunFam" id="3.40.120.10:FF:000002">
    <property type="entry name" value="Phosphoglucosamine mutase"/>
    <property type="match status" value="1"/>
</dbReference>
<dbReference type="InterPro" id="IPR050060">
    <property type="entry name" value="Phosphoglucosamine_mutase"/>
</dbReference>
<dbReference type="GO" id="GO:0008966">
    <property type="term" value="F:phosphoglucosamine mutase activity"/>
    <property type="evidence" value="ECO:0007669"/>
    <property type="project" value="TreeGrafter"/>
</dbReference>
<dbReference type="Pfam" id="PF02880">
    <property type="entry name" value="PGM_PMM_III"/>
    <property type="match status" value="1"/>
</dbReference>
<reference evidence="9" key="1">
    <citation type="submission" date="2018-05" db="EMBL/GenBank/DDBJ databases">
        <authorList>
            <person name="Lanie J.A."/>
            <person name="Ng W.-L."/>
            <person name="Kazmierczak K.M."/>
            <person name="Andrzejewski T.M."/>
            <person name="Davidsen T.M."/>
            <person name="Wayne K.J."/>
            <person name="Tettelin H."/>
            <person name="Glass J.I."/>
            <person name="Rusch D."/>
            <person name="Podicherti R."/>
            <person name="Tsui H.-C.T."/>
            <person name="Winkler M.E."/>
        </authorList>
    </citation>
    <scope>NUCLEOTIDE SEQUENCE</scope>
</reference>
<dbReference type="Gene3D" id="3.30.310.50">
    <property type="entry name" value="Alpha-D-phosphohexomutase, C-terminal domain"/>
    <property type="match status" value="1"/>
</dbReference>
<evidence type="ECO:0000256" key="4">
    <source>
        <dbReference type="ARBA" id="ARBA00022842"/>
    </source>
</evidence>
<evidence type="ECO:0000259" key="6">
    <source>
        <dbReference type="Pfam" id="PF00408"/>
    </source>
</evidence>
<feature type="non-terminal residue" evidence="9">
    <location>
        <position position="1"/>
    </location>
</feature>
<dbReference type="GO" id="GO:0009252">
    <property type="term" value="P:peptidoglycan biosynthetic process"/>
    <property type="evidence" value="ECO:0007669"/>
    <property type="project" value="TreeGrafter"/>
</dbReference>
<dbReference type="InterPro" id="IPR016055">
    <property type="entry name" value="A-D-PHexomutase_a/b/a-I/II/III"/>
</dbReference>
<feature type="domain" description="Alpha-D-phosphohexomutase alpha/beta/alpha" evidence="7">
    <location>
        <begin position="3"/>
        <end position="100"/>
    </location>
</feature>
<gene>
    <name evidence="9" type="ORF">METZ01_LOCUS406865</name>
</gene>
<proteinExistence type="predicted"/>
<dbReference type="Gene3D" id="3.40.120.10">
    <property type="entry name" value="Alpha-D-Glucose-1,6-Bisphosphate, subunit A, domain 3"/>
    <property type="match status" value="2"/>
</dbReference>